<name>Q2LQS7_SYNAS</name>
<sequence length="183" mass="19919">MGMIRGIVMSVLEGMIKRFSASGRSDETIEDREYLQHYGFTSRPKTGAELIIVNEGNHYVAVASDDRRYRVAVEDGEVCLYTDEGDRIHFKRNRTIEIVSGNRLKATVENDVEITSKTALVTASVSCQVNSPLINLGGDRGGLKAICDERLISWLGSHTHDGGATPDQSLTASDVCTAITKAG</sequence>
<dbReference type="Pfam" id="PF06890">
    <property type="entry name" value="Phage_Mu_Gp45"/>
    <property type="match status" value="1"/>
</dbReference>
<reference evidence="2 3" key="1">
    <citation type="journal article" date="2007" name="Proc. Natl. Acad. Sci. U.S.A.">
        <title>The genome of Syntrophus aciditrophicus: life at the thermodynamic limit of microbial growth.</title>
        <authorList>
            <person name="McInerney M.J."/>
            <person name="Rohlin L."/>
            <person name="Mouttaki H."/>
            <person name="Kim U."/>
            <person name="Krupp R.S."/>
            <person name="Rios-Hernandez L."/>
            <person name="Sieber J."/>
            <person name="Struchtemeyer C.G."/>
            <person name="Bhattacharyya A."/>
            <person name="Campbell J.W."/>
            <person name="Gunsalus R.P."/>
        </authorList>
    </citation>
    <scope>NUCLEOTIDE SEQUENCE [LARGE SCALE GENOMIC DNA]</scope>
    <source>
        <strain evidence="2 3">SB</strain>
    </source>
</reference>
<proteinExistence type="predicted"/>
<dbReference type="OrthoDB" id="9802994at2"/>
<dbReference type="InterPro" id="IPR053861">
    <property type="entry name" value="Phage_Mu_Gp45_N"/>
</dbReference>
<dbReference type="KEGG" id="sat:SYN_02287"/>
<gene>
    <name evidence="2" type="ORF">SYN_02287</name>
</gene>
<feature type="domain" description="Bacteriophage Mu Gp45 N-terminal" evidence="1">
    <location>
        <begin position="14"/>
        <end position="68"/>
    </location>
</feature>
<dbReference type="HOGENOM" id="CLU_108409_3_0_7"/>
<evidence type="ECO:0000313" key="3">
    <source>
        <dbReference type="Proteomes" id="UP000001933"/>
    </source>
</evidence>
<accession>Q2LQS7</accession>
<dbReference type="RefSeq" id="WP_011416473.1">
    <property type="nucleotide sequence ID" value="NC_007759.1"/>
</dbReference>
<dbReference type="eggNOG" id="COG4384">
    <property type="taxonomic scope" value="Bacteria"/>
</dbReference>
<dbReference type="STRING" id="56780.SYN_02287"/>
<evidence type="ECO:0000259" key="1">
    <source>
        <dbReference type="Pfam" id="PF06890"/>
    </source>
</evidence>
<protein>
    <submittedName>
        <fullName evidence="2">Mu-like prophage Flumu protein gp45</fullName>
    </submittedName>
</protein>
<organism evidence="2 3">
    <name type="scientific">Syntrophus aciditrophicus (strain SB)</name>
    <dbReference type="NCBI Taxonomy" id="56780"/>
    <lineage>
        <taxon>Bacteria</taxon>
        <taxon>Pseudomonadati</taxon>
        <taxon>Thermodesulfobacteriota</taxon>
        <taxon>Syntrophia</taxon>
        <taxon>Syntrophales</taxon>
        <taxon>Syntrophaceae</taxon>
        <taxon>Syntrophus</taxon>
    </lineage>
</organism>
<dbReference type="Proteomes" id="UP000001933">
    <property type="component" value="Chromosome"/>
</dbReference>
<keyword evidence="3" id="KW-1185">Reference proteome</keyword>
<dbReference type="EMBL" id="CP000252">
    <property type="protein sequence ID" value="ABC76439.1"/>
    <property type="molecule type" value="Genomic_DNA"/>
</dbReference>
<dbReference type="InParanoid" id="Q2LQS7"/>
<evidence type="ECO:0000313" key="2">
    <source>
        <dbReference type="EMBL" id="ABC76439.1"/>
    </source>
</evidence>
<dbReference type="AlphaFoldDB" id="Q2LQS7"/>